<keyword evidence="1" id="KW-0238">DNA-binding</keyword>
<dbReference type="PROSITE" id="PS51740">
    <property type="entry name" value="SPOVT_ABRB"/>
    <property type="match status" value="1"/>
</dbReference>
<evidence type="ECO:0000313" key="4">
    <source>
        <dbReference type="Proteomes" id="UP000178684"/>
    </source>
</evidence>
<proteinExistence type="predicted"/>
<dbReference type="AlphaFoldDB" id="A0A1F5X2Y8"/>
<evidence type="ECO:0000256" key="1">
    <source>
        <dbReference type="PROSITE-ProRule" id="PRU01076"/>
    </source>
</evidence>
<feature type="domain" description="SpoVT-AbrB" evidence="2">
    <location>
        <begin position="3"/>
        <end position="48"/>
    </location>
</feature>
<sequence length="78" mass="8623">MAQKILKIGSSVGVTIPKKSLQDLGLKPGDNVEVRVEGENIIIQGPVKKATSRQKKVAKLTFDFINRHRKDLEALAKE</sequence>
<comment type="caution">
    <text evidence="3">The sequence shown here is derived from an EMBL/GenBank/DDBJ whole genome shotgun (WGS) entry which is preliminary data.</text>
</comment>
<accession>A0A1F5X2Y8</accession>
<dbReference type="SMART" id="SM00966">
    <property type="entry name" value="SpoVT_AbrB"/>
    <property type="match status" value="1"/>
</dbReference>
<reference evidence="3 4" key="1">
    <citation type="journal article" date="2016" name="Nat. Commun.">
        <title>Thousands of microbial genomes shed light on interconnected biogeochemical processes in an aquifer system.</title>
        <authorList>
            <person name="Anantharaman K."/>
            <person name="Brown C.T."/>
            <person name="Hug L.A."/>
            <person name="Sharon I."/>
            <person name="Castelle C.J."/>
            <person name="Probst A.J."/>
            <person name="Thomas B.C."/>
            <person name="Singh A."/>
            <person name="Wilkins M.J."/>
            <person name="Karaoz U."/>
            <person name="Brodie E.L."/>
            <person name="Williams K.H."/>
            <person name="Hubbard S.S."/>
            <person name="Banfield J.F."/>
        </authorList>
    </citation>
    <scope>NUCLEOTIDE SEQUENCE [LARGE SCALE GENOMIC DNA]</scope>
</reference>
<protein>
    <recommendedName>
        <fullName evidence="2">SpoVT-AbrB domain-containing protein</fullName>
    </recommendedName>
</protein>
<dbReference type="Proteomes" id="UP000178684">
    <property type="component" value="Unassembled WGS sequence"/>
</dbReference>
<dbReference type="InterPro" id="IPR007159">
    <property type="entry name" value="SpoVT-AbrB_dom"/>
</dbReference>
<name>A0A1F5X2Y8_9BACT</name>
<dbReference type="InterPro" id="IPR037914">
    <property type="entry name" value="SpoVT-AbrB_sf"/>
</dbReference>
<dbReference type="GO" id="GO:0003677">
    <property type="term" value="F:DNA binding"/>
    <property type="evidence" value="ECO:0007669"/>
    <property type="project" value="UniProtKB-UniRule"/>
</dbReference>
<evidence type="ECO:0000313" key="3">
    <source>
        <dbReference type="EMBL" id="OGF82268.1"/>
    </source>
</evidence>
<organism evidence="3 4">
    <name type="scientific">Candidatus Giovannonibacteria bacterium RIFCSPLOWO2_01_FULL_46_13</name>
    <dbReference type="NCBI Taxonomy" id="1798352"/>
    <lineage>
        <taxon>Bacteria</taxon>
        <taxon>Candidatus Giovannoniibacteriota</taxon>
    </lineage>
</organism>
<gene>
    <name evidence="3" type="ORF">A3B18_02915</name>
</gene>
<dbReference type="Gene3D" id="2.10.260.10">
    <property type="match status" value="1"/>
</dbReference>
<dbReference type="Pfam" id="PF04014">
    <property type="entry name" value="MazE_antitoxin"/>
    <property type="match status" value="1"/>
</dbReference>
<dbReference type="SUPFAM" id="SSF89447">
    <property type="entry name" value="AbrB/MazE/MraZ-like"/>
    <property type="match status" value="1"/>
</dbReference>
<evidence type="ECO:0000259" key="2">
    <source>
        <dbReference type="PROSITE" id="PS51740"/>
    </source>
</evidence>
<dbReference type="EMBL" id="MFIE01000023">
    <property type="protein sequence ID" value="OGF82268.1"/>
    <property type="molecule type" value="Genomic_DNA"/>
</dbReference>